<accession>A0A072NV02</accession>
<dbReference type="OrthoDB" id="16820at2759"/>
<dbReference type="HOGENOM" id="CLU_046006_1_0_1"/>
<keyword evidence="4" id="KW-1185">Reference proteome</keyword>
<dbReference type="InterPro" id="IPR029068">
    <property type="entry name" value="Glyas_Bleomycin-R_OHBP_Dase"/>
</dbReference>
<dbReference type="AlphaFoldDB" id="A0A072NV02"/>
<dbReference type="Pfam" id="PF00903">
    <property type="entry name" value="Glyoxalase"/>
    <property type="match status" value="1"/>
</dbReference>
<proteinExistence type="predicted"/>
<feature type="transmembrane region" description="Helical" evidence="1">
    <location>
        <begin position="12"/>
        <end position="37"/>
    </location>
</feature>
<dbReference type="SUPFAM" id="SSF54593">
    <property type="entry name" value="Glyoxalase/Bleomycin resistance protein/Dihydroxybiphenyl dioxygenase"/>
    <property type="match status" value="1"/>
</dbReference>
<evidence type="ECO:0000259" key="2">
    <source>
        <dbReference type="Pfam" id="PF00903"/>
    </source>
</evidence>
<comment type="caution">
    <text evidence="3">The sequence shown here is derived from an EMBL/GenBank/DDBJ whole genome shotgun (WGS) entry which is preliminary data.</text>
</comment>
<organism evidence="3 4">
    <name type="scientific">Exophiala aquamarina CBS 119918</name>
    <dbReference type="NCBI Taxonomy" id="1182545"/>
    <lineage>
        <taxon>Eukaryota</taxon>
        <taxon>Fungi</taxon>
        <taxon>Dikarya</taxon>
        <taxon>Ascomycota</taxon>
        <taxon>Pezizomycotina</taxon>
        <taxon>Eurotiomycetes</taxon>
        <taxon>Chaetothyriomycetidae</taxon>
        <taxon>Chaetothyriales</taxon>
        <taxon>Herpotrichiellaceae</taxon>
        <taxon>Exophiala</taxon>
    </lineage>
</organism>
<dbReference type="EMBL" id="AMGV01000026">
    <property type="protein sequence ID" value="KEF51207.1"/>
    <property type="molecule type" value="Genomic_DNA"/>
</dbReference>
<dbReference type="STRING" id="1182545.A0A072NV02"/>
<name>A0A072NV02_9EURO</name>
<evidence type="ECO:0000256" key="1">
    <source>
        <dbReference type="SAM" id="Phobius"/>
    </source>
</evidence>
<evidence type="ECO:0000313" key="3">
    <source>
        <dbReference type="EMBL" id="KEF51207.1"/>
    </source>
</evidence>
<dbReference type="VEuPathDB" id="FungiDB:A1O9_12710"/>
<dbReference type="Proteomes" id="UP000027920">
    <property type="component" value="Unassembled WGS sequence"/>
</dbReference>
<keyword evidence="1" id="KW-1133">Transmembrane helix</keyword>
<feature type="domain" description="Glyoxalase/fosfomycin resistance/dioxygenase" evidence="2">
    <location>
        <begin position="4"/>
        <end position="118"/>
    </location>
</feature>
<keyword evidence="1" id="KW-0812">Transmembrane</keyword>
<dbReference type="PANTHER" id="PTHR10374:SF19">
    <property type="entry name" value="LYASE (GLO1), PUTATIVE (AFU_ORTHOLOGUE AFUA_2G13550)-RELATED"/>
    <property type="match status" value="1"/>
</dbReference>
<protein>
    <recommendedName>
        <fullName evidence="2">Glyoxalase/fosfomycin resistance/dioxygenase domain-containing protein</fullName>
    </recommendedName>
</protein>
<dbReference type="GeneID" id="25287604"/>
<keyword evidence="1" id="KW-0472">Membrane</keyword>
<dbReference type="PANTHER" id="PTHR10374">
    <property type="entry name" value="LACTOYLGLUTATHIONE LYASE GLYOXALASE I"/>
    <property type="match status" value="1"/>
</dbReference>
<evidence type="ECO:0000313" key="4">
    <source>
        <dbReference type="Proteomes" id="UP000027920"/>
    </source>
</evidence>
<dbReference type="RefSeq" id="XP_013253797.1">
    <property type="nucleotide sequence ID" value="XM_013398343.1"/>
</dbReference>
<sequence>MLHISDPSQSFRFYIDFMGMSLIFTLNTGPFVVYYLAYPGQNDRSPADIAKSMSSRAGLLELVHVPRSERNEGFSGLGDHTFLNRGFGHLGFCVPSVEETLKRARSEGWTVLKATNDVSLNAMDLSESRTSTPLHPDFLVSFRQVGFISDPDGAFKAGESPMKFGYPGLGLLHIKAKADPGVDTSFHSLSTVL</sequence>
<reference evidence="3 4" key="1">
    <citation type="submission" date="2013-03" db="EMBL/GenBank/DDBJ databases">
        <title>The Genome Sequence of Exophiala aquamarina CBS 119918.</title>
        <authorList>
            <consortium name="The Broad Institute Genomics Platform"/>
            <person name="Cuomo C."/>
            <person name="de Hoog S."/>
            <person name="Gorbushina A."/>
            <person name="Walker B."/>
            <person name="Young S.K."/>
            <person name="Zeng Q."/>
            <person name="Gargeya S."/>
            <person name="Fitzgerald M."/>
            <person name="Haas B."/>
            <person name="Abouelleil A."/>
            <person name="Allen A.W."/>
            <person name="Alvarado L."/>
            <person name="Arachchi H.M."/>
            <person name="Berlin A.M."/>
            <person name="Chapman S.B."/>
            <person name="Gainer-Dewar J."/>
            <person name="Goldberg J."/>
            <person name="Griggs A."/>
            <person name="Gujja S."/>
            <person name="Hansen M."/>
            <person name="Howarth C."/>
            <person name="Imamovic A."/>
            <person name="Ireland A."/>
            <person name="Larimer J."/>
            <person name="McCowan C."/>
            <person name="Murphy C."/>
            <person name="Pearson M."/>
            <person name="Poon T.W."/>
            <person name="Priest M."/>
            <person name="Roberts A."/>
            <person name="Saif S."/>
            <person name="Shea T."/>
            <person name="Sisk P."/>
            <person name="Sykes S."/>
            <person name="Wortman J."/>
            <person name="Nusbaum C."/>
            <person name="Birren B."/>
        </authorList>
    </citation>
    <scope>NUCLEOTIDE SEQUENCE [LARGE SCALE GENOMIC DNA]</scope>
    <source>
        <strain evidence="3 4">CBS 119918</strain>
    </source>
</reference>
<gene>
    <name evidence="3" type="ORF">A1O9_12710</name>
</gene>
<dbReference type="Gene3D" id="3.10.180.10">
    <property type="entry name" value="2,3-Dihydroxybiphenyl 1,2-Dioxygenase, domain 1"/>
    <property type="match status" value="1"/>
</dbReference>
<dbReference type="InterPro" id="IPR004360">
    <property type="entry name" value="Glyas_Fos-R_dOase_dom"/>
</dbReference>